<feature type="compositionally biased region" description="Basic residues" evidence="1">
    <location>
        <begin position="2387"/>
        <end position="2396"/>
    </location>
</feature>
<feature type="compositionally biased region" description="Basic and acidic residues" evidence="1">
    <location>
        <begin position="478"/>
        <end position="497"/>
    </location>
</feature>
<feature type="region of interest" description="Disordered" evidence="1">
    <location>
        <begin position="1610"/>
        <end position="1631"/>
    </location>
</feature>
<accession>A0A8B6BSB9</accession>
<feature type="region of interest" description="Disordered" evidence="1">
    <location>
        <begin position="2860"/>
        <end position="2901"/>
    </location>
</feature>
<dbReference type="GO" id="GO:0060271">
    <property type="term" value="P:cilium assembly"/>
    <property type="evidence" value="ECO:0007669"/>
    <property type="project" value="TreeGrafter"/>
</dbReference>
<reference evidence="2" key="1">
    <citation type="submission" date="2018-11" db="EMBL/GenBank/DDBJ databases">
        <authorList>
            <person name="Alioto T."/>
            <person name="Alioto T."/>
        </authorList>
    </citation>
    <scope>NUCLEOTIDE SEQUENCE</scope>
</reference>
<dbReference type="EMBL" id="UYJE01000521">
    <property type="protein sequence ID" value="VDH93976.1"/>
    <property type="molecule type" value="Genomic_DNA"/>
</dbReference>
<feature type="region of interest" description="Disordered" evidence="1">
    <location>
        <begin position="2341"/>
        <end position="2399"/>
    </location>
</feature>
<keyword evidence="3" id="KW-1185">Reference proteome</keyword>
<dbReference type="PANTHER" id="PTHR33487:SF1">
    <property type="entry name" value="CILIA- AND FLAGELLA-ASSOCIATED PROTEIN 54"/>
    <property type="match status" value="1"/>
</dbReference>
<feature type="compositionally biased region" description="Polar residues" evidence="1">
    <location>
        <begin position="1386"/>
        <end position="1421"/>
    </location>
</feature>
<proteinExistence type="predicted"/>
<feature type="compositionally biased region" description="Basic and acidic residues" evidence="1">
    <location>
        <begin position="1197"/>
        <end position="1218"/>
    </location>
</feature>
<dbReference type="PANTHER" id="PTHR33487">
    <property type="entry name" value="CILIA- AND FLAGELLA-ASSOCIATED PROTEIN 54"/>
    <property type="match status" value="1"/>
</dbReference>
<evidence type="ECO:0000313" key="3">
    <source>
        <dbReference type="Proteomes" id="UP000596742"/>
    </source>
</evidence>
<evidence type="ECO:0000256" key="1">
    <source>
        <dbReference type="SAM" id="MobiDB-lite"/>
    </source>
</evidence>
<feature type="non-terminal residue" evidence="2">
    <location>
        <position position="2968"/>
    </location>
</feature>
<feature type="compositionally biased region" description="Polar residues" evidence="1">
    <location>
        <begin position="2355"/>
        <end position="2369"/>
    </location>
</feature>
<organism evidence="2 3">
    <name type="scientific">Mytilus galloprovincialis</name>
    <name type="common">Mediterranean mussel</name>
    <dbReference type="NCBI Taxonomy" id="29158"/>
    <lineage>
        <taxon>Eukaryota</taxon>
        <taxon>Metazoa</taxon>
        <taxon>Spiralia</taxon>
        <taxon>Lophotrochozoa</taxon>
        <taxon>Mollusca</taxon>
        <taxon>Bivalvia</taxon>
        <taxon>Autobranchia</taxon>
        <taxon>Pteriomorphia</taxon>
        <taxon>Mytilida</taxon>
        <taxon>Mytiloidea</taxon>
        <taxon>Mytilidae</taxon>
        <taxon>Mytilinae</taxon>
        <taxon>Mytilus</taxon>
    </lineage>
</organism>
<feature type="region of interest" description="Disordered" evidence="1">
    <location>
        <begin position="1195"/>
        <end position="1253"/>
    </location>
</feature>
<comment type="caution">
    <text evidence="2">The sequence shown here is derived from an EMBL/GenBank/DDBJ whole genome shotgun (WGS) entry which is preliminary data.</text>
</comment>
<gene>
    <name evidence="2" type="ORF">MGAL_10B075057</name>
</gene>
<dbReference type="InterPro" id="IPR027912">
    <property type="entry name" value="CFAP54"/>
</dbReference>
<feature type="region of interest" description="Disordered" evidence="1">
    <location>
        <begin position="731"/>
        <end position="786"/>
    </location>
</feature>
<protein>
    <recommendedName>
        <fullName evidence="4">Cilia- and flagella-associated protein 54</fullName>
    </recommendedName>
</protein>
<sequence>MVFIYKGCKDYGTNRSDTLFELWNKYEPKLPEIYYQEKLLQMGDFLMTVREYSLALWQCYDRYLLHFGNINVEEITDVDIFRMTFFPEGFDSENAGLTFRALMGKSISMYQTVRMVDPKLQNTQSTDKCVHILSFLRLVMQVVLPKESLCWLVYNGTIHIYSISRHLMSLGHSARVLEFLLWACMCMETSVPLLSVKYLPWRSTLYTAVCQSYFDCKASHHAEAFARRGLAKINELNKLESLSSASESADSAESFRHATVKMAVMVFKRSVYETRRKPKEWLRPKTRANLVEAKNMPWPRTPTERLLADMFEGSASQFLCILEALNDTNRRILLTSPPAADREVEILDVYAELFMSGQEILAGGGGLRGASIKPQSQYHLPALAGVVSDRSLIAMATKGEDGATIDGAIKLVKMAFCFEQWDVFDALIESVLGYLRLIGEEKYSWDEKALELLLAFEKLNPSRRHKRTVTSIVEDDKDTSKDRETKDTSHSFKDHESAFGGTGTGITTQQVPSSRSMNVNDEMILAAECLLSVINGPFQPSGIEVDIIVDAALILWNKTKNVFQKHQTGSSDNPKYLTKMENPSKWVFLLDVVHKALCWCGISSVDPALTAEVVLRLALVLESSANIDEGDPSGIKESSFSDTQPTDGSQLLVSRTSMLSMSMINMNPRNQLLQARDILELGLQNVAYARKASAKQDGTSIADVSWAKLDTEMEKCPTMIRDDIEIQSIAGSNASSQDLNEDVFTPDPQTRENTKITDTKEDEAPGPRTREPTTMTDAKDEDAQASKMDLIPESMRGSAMAVWNTIKDLHLELILMYHRVSIKLTSLAPEPAPKSNQPFKRRTCSKMEYGENGEMMSSYVENYEELLTRCNRNQLSKSLLLMQRSLLLSDGVGYTKEQKKLLQVNILTLKFHGTGESVPSNQSELRVSGLKPDEKYVFAVAAYNGDGQIIGGGIGDSSKPILASSPLPVLMTWAFLSQIAYQVGCYDIAKQACNVLWDHFIAEPPEPQRVTYNTQSEGAFAIDLMKLNQKVVCLTSPVLLRQFLTSIFINVDIAVREGQLFCDVINDRGPLLKGQLRRLKECEKMIVAIEMAGWLNEANLALQGVVQCYGLLAPLIFYKIPSVAVIQVLQRCHAVLQEIPTGLRQKRQQNIADSLHHMTACITYHMAKVLRSWGQKGLANNFNEAGKKLLALETAEDEKKDRKKDQKEQPDGPDKDGPIDQSIGDNEAESAPLAKMKKKMKKAPGAGKDDQDSVMNEELKALVAHMYSLSKQTHYEHELTGFEDPVVLHAYIAYLPSKLAYREVVKFRKRPKYLEYFVQVAQKALTEGLYTQLVDWCEETTNSLTRRNEHYLGIKQQGQTGSQEDPKRFAVAMAEYSKEKEGAGATTASKQSKMVSQAGTSKAASQMAGSKASQLPKQSPNKAKKRMKYKPMASTARIANDVLRQAQEEAEVKAIDTCSKYFPEIFRMSVKRKKLRRWCMDEMPWRCQMSLIQGLSNFSNFLHKLETRDKMMGAYSSNLYKTNFLDQEWFTFETSGTLIVGWEGGPSRNVELSKKDQKELQRVMKASREDRVYESLDLADERPRTTATGIEIAAALATGAPPPPMYFFPPEQEDTPRTYRSEASNADPPKVQPKNIDTLILSTKVTLESMKKSFAYFNRAIVLAHRGQHWTLLQNSCRALWNCAHTALLRAVSSQPGGEEGLVTIDELRGLVWMPMYMAADSILDMMVQFQNVLEAQALKAKKKATKLGDYFESWTGDIKNEKGGANLKHENPLDDMSSLDIRWVKRLILRVIELLYYEQKWEKLVDIALRFSALTNDRYGEQIIPILVQAQRQLQKKIKSLKGEGPPQSHYLSLMQKIGGVVTAKDYLHAQLLTHIDKSNLSKISPGAQIDPMGHGVYTSKDGQRVVSVPLDIPHSLQTLRDVLDKSQYTSRALQHSRKLLMLYLAGQQLNSGDGFLSRQVSKVEFQPNTARPQPTMPQDISHDEFEYVEDVQTSCMPRSQLPTVLSSYEKTIDMLNAKKEKGLASQAMHELGNLQYHAGNIRGAYKYWSDSLDLVLNTSDAIHTWRSLLDSSDVSGDMLQRCGLWGCMVGGVLASNIAQYILTSDLGLRMECCFLSGYFFKALFRSSLPHPRADRDYALYDVGEGCEVTNLVPGIDLLSEKFRSDGRQLAAALRWVTEELARGNHNLFVLPLLTLYSYLATFVSRDLQRSVDGRILKVRVLTELSLFNEAFIVMQRLLHGERLPHIGDSNFRQVESKMSSLKYNTSKPITEPNNLKLLEMVLDKRLSSSLATLYGPHMTCHLSLAQANLFIKLAETLHVIPLIEDTLITDSGAKPYTMSTMSKGGLGSRGVKLSTSSAQSRATTKSGKSNDPKKEDEEEADSVQHKHANKRFTASKKPLTQEMIKGTLLAIADQMVGTIAEVIQENAEHDKHGLEGLPAAEMELVVLCKLQQAAIACQKHHSAMAARIVMSALKLLKSSRLFKKRKEVIAQPRPSSLKSDGTSRRRHMYKDVPVSNPENSLFQYQNFQSRARLDARLWLNCRQALVKCLLIEVRGLGEVKDPETKVLQELADCRQYCIEGLGEAEACGDLEVQADFLYQGALLNIMEGKSQENTISLIEDAIMLLNKVPKLSIPTQQQLVTCMVLKTDLQAAERDNDSVLFTEKTLVQYLSAQQLILKQMETLGEEIQHYFPEGEKSFYSTPISPMKNIYISHMLRLAQVKLRIGHAMARNAAKCIRNGTDKDPVVLWTEVLGVLTTALELSQASVSREANLEAEILFNLGKVERMLVLHGKVQPRKAAETLLQAIKTSFRNDHDLGLMRQAYLEVALVYLFAVGLVILKPNGSLEIIQDGMDDTASVRPGTMDSVKSKATSTKSYKSKKDRLSSRAKSGKSEDMDDSEKHRRAAYVAIRCATAVAQAQRSRMLLIGDTVVTSQPLSETAQDDIPDFLSLDLVSVYTLGKKKKKYK</sequence>
<feature type="region of interest" description="Disordered" evidence="1">
    <location>
        <begin position="1381"/>
        <end position="1431"/>
    </location>
</feature>
<feature type="compositionally biased region" description="Basic and acidic residues" evidence="1">
    <location>
        <begin position="749"/>
        <end position="784"/>
    </location>
</feature>
<dbReference type="Proteomes" id="UP000596742">
    <property type="component" value="Unassembled WGS sequence"/>
</dbReference>
<evidence type="ECO:0000313" key="2">
    <source>
        <dbReference type="EMBL" id="VDH93976.1"/>
    </source>
</evidence>
<feature type="region of interest" description="Disordered" evidence="1">
    <location>
        <begin position="469"/>
        <end position="513"/>
    </location>
</feature>
<dbReference type="Pfam" id="PF14858">
    <property type="entry name" value="CFAP54_N"/>
    <property type="match status" value="1"/>
</dbReference>
<dbReference type="OrthoDB" id="2104158at2759"/>
<evidence type="ECO:0008006" key="4">
    <source>
        <dbReference type="Google" id="ProtNLM"/>
    </source>
</evidence>
<name>A0A8B6BSB9_MYTGA</name>